<organism evidence="1 2">
    <name type="scientific">Arthrobacter subterraneus</name>
    <dbReference type="NCBI Taxonomy" id="335973"/>
    <lineage>
        <taxon>Bacteria</taxon>
        <taxon>Bacillati</taxon>
        <taxon>Actinomycetota</taxon>
        <taxon>Actinomycetes</taxon>
        <taxon>Micrococcales</taxon>
        <taxon>Micrococcaceae</taxon>
        <taxon>Arthrobacter</taxon>
    </lineage>
</organism>
<sequence>MIVASQLKRWMIGTMHYGASREQFAYYLDEFTVRFNRRTSKSRGLLFYRLLDQAVSTGPHPLKTLVIPENERTSAKQIPNTQIRKAGPEVLGDARSRRAYRLPVAMSSMRRSGSAAPHSS</sequence>
<name>A0A1G8CM90_9MICC</name>
<gene>
    <name evidence="1" type="ORF">SAMN04488693_101319</name>
</gene>
<evidence type="ECO:0008006" key="3">
    <source>
        <dbReference type="Google" id="ProtNLM"/>
    </source>
</evidence>
<accession>A0A1G8CM90</accession>
<dbReference type="STRING" id="335973.SAMN04488693_101319"/>
<proteinExistence type="predicted"/>
<dbReference type="Proteomes" id="UP000199258">
    <property type="component" value="Unassembled WGS sequence"/>
</dbReference>
<keyword evidence="2" id="KW-1185">Reference proteome</keyword>
<evidence type="ECO:0000313" key="1">
    <source>
        <dbReference type="EMBL" id="SDH46472.1"/>
    </source>
</evidence>
<reference evidence="1 2" key="1">
    <citation type="submission" date="2016-10" db="EMBL/GenBank/DDBJ databases">
        <authorList>
            <person name="de Groot N.N."/>
        </authorList>
    </citation>
    <scope>NUCLEOTIDE SEQUENCE [LARGE SCALE GENOMIC DNA]</scope>
    <source>
        <strain evidence="1 2">NP_1H</strain>
    </source>
</reference>
<evidence type="ECO:0000313" key="2">
    <source>
        <dbReference type="Proteomes" id="UP000199258"/>
    </source>
</evidence>
<dbReference type="AlphaFoldDB" id="A0A1G8CM90"/>
<protein>
    <recommendedName>
        <fullName evidence="3">ISXO2-like transposase domain-containing protein</fullName>
    </recommendedName>
</protein>
<dbReference type="EMBL" id="FNDT01000001">
    <property type="protein sequence ID" value="SDH46472.1"/>
    <property type="molecule type" value="Genomic_DNA"/>
</dbReference>